<accession>A0A248LKD8</accession>
<dbReference type="PIRSF" id="PIRSF004669">
    <property type="entry name" value="FliQ"/>
    <property type="match status" value="1"/>
</dbReference>
<organism evidence="10 12">
    <name type="scientific">Laribacter hongkongensis</name>
    <dbReference type="NCBI Taxonomy" id="168471"/>
    <lineage>
        <taxon>Bacteria</taxon>
        <taxon>Pseudomonadati</taxon>
        <taxon>Pseudomonadota</taxon>
        <taxon>Betaproteobacteria</taxon>
        <taxon>Neisseriales</taxon>
        <taxon>Aquaspirillaceae</taxon>
        <taxon>Laribacter</taxon>
    </lineage>
</organism>
<dbReference type="Pfam" id="PF01313">
    <property type="entry name" value="Bac_export_3"/>
    <property type="match status" value="1"/>
</dbReference>
<evidence type="ECO:0000256" key="3">
    <source>
        <dbReference type="ARBA" id="ARBA00021718"/>
    </source>
</evidence>
<dbReference type="OMA" id="VFAGHWI"/>
<dbReference type="GO" id="GO:0009425">
    <property type="term" value="C:bacterial-type flagellum basal body"/>
    <property type="evidence" value="ECO:0007669"/>
    <property type="project" value="UniProtKB-SubCell"/>
</dbReference>
<dbReference type="Proteomes" id="UP001200247">
    <property type="component" value="Unassembled WGS sequence"/>
</dbReference>
<dbReference type="PANTHER" id="PTHR34040:SF2">
    <property type="entry name" value="FLAGELLAR BIOSYNTHETIC PROTEIN FLIQ"/>
    <property type="match status" value="1"/>
</dbReference>
<reference evidence="10" key="3">
    <citation type="submission" date="2017-06" db="EMBL/GenBank/DDBJ databases">
        <authorList>
            <person name="Kim H.J."/>
            <person name="Triplett B.A."/>
        </authorList>
    </citation>
    <scope>NUCLEOTIDE SEQUENCE</scope>
    <source>
        <strain evidence="10">HLGZ1</strain>
    </source>
</reference>
<dbReference type="OrthoDB" id="9806440at2"/>
<proteinExistence type="inferred from homology"/>
<comment type="similarity">
    <text evidence="2 9">Belongs to the FliQ/MopD/SpaQ family.</text>
</comment>
<evidence type="ECO:0000256" key="6">
    <source>
        <dbReference type="ARBA" id="ARBA00022989"/>
    </source>
</evidence>
<dbReference type="EMBL" id="CP022115">
    <property type="protein sequence ID" value="ASJ25250.1"/>
    <property type="molecule type" value="Genomic_DNA"/>
</dbReference>
<evidence type="ECO:0000256" key="9">
    <source>
        <dbReference type="RuleBase" id="RU364090"/>
    </source>
</evidence>
<dbReference type="Proteomes" id="UP000197424">
    <property type="component" value="Chromosome"/>
</dbReference>
<gene>
    <name evidence="9 11" type="primary">fliQ</name>
    <name evidence="11" type="ORF">LH440_07000</name>
    <name evidence="10" type="ORF">LHGZ1_2419</name>
</gene>
<keyword evidence="11" id="KW-0966">Cell projection</keyword>
<evidence type="ECO:0000313" key="10">
    <source>
        <dbReference type="EMBL" id="ASJ25250.1"/>
    </source>
</evidence>
<feature type="transmembrane region" description="Helical" evidence="9">
    <location>
        <begin position="12"/>
        <end position="39"/>
    </location>
</feature>
<reference evidence="12" key="2">
    <citation type="submission" date="2017-06" db="EMBL/GenBank/DDBJ databases">
        <title>Whole genome sequence of Laribacter hongkongensis LHGZ1.</title>
        <authorList>
            <person name="Chen D."/>
            <person name="Wu H."/>
            <person name="Chen J."/>
        </authorList>
    </citation>
    <scope>NUCLEOTIDE SEQUENCE [LARGE SCALE GENOMIC DNA]</scope>
    <source>
        <strain evidence="12">LHGZ1</strain>
    </source>
</reference>
<name>A0A248LKD8_9NEIS</name>
<evidence type="ECO:0000313" key="11">
    <source>
        <dbReference type="EMBL" id="MCG9025655.1"/>
    </source>
</evidence>
<dbReference type="EMBL" id="JAJAXM010000009">
    <property type="protein sequence ID" value="MCG9025655.1"/>
    <property type="molecule type" value="Genomic_DNA"/>
</dbReference>
<evidence type="ECO:0000256" key="4">
    <source>
        <dbReference type="ARBA" id="ARBA00022475"/>
    </source>
</evidence>
<dbReference type="AlphaFoldDB" id="A0A248LKD8"/>
<protein>
    <recommendedName>
        <fullName evidence="3 9">Flagellar biosynthetic protein FliQ</fullName>
    </recommendedName>
</protein>
<dbReference type="GO" id="GO:0005886">
    <property type="term" value="C:plasma membrane"/>
    <property type="evidence" value="ECO:0007669"/>
    <property type="project" value="UniProtKB-SubCell"/>
</dbReference>
<dbReference type="NCBIfam" id="TIGR01402">
    <property type="entry name" value="fliQ"/>
    <property type="match status" value="1"/>
</dbReference>
<evidence type="ECO:0000256" key="7">
    <source>
        <dbReference type="ARBA" id="ARBA00023136"/>
    </source>
</evidence>
<keyword evidence="11" id="KW-0282">Flagellum</keyword>
<keyword evidence="8 9" id="KW-0975">Bacterial flagellum</keyword>
<comment type="function">
    <text evidence="9">Role in flagellar biosynthesis.</text>
</comment>
<comment type="subcellular location">
    <subcellularLocation>
        <location evidence="1 9">Cell membrane</location>
        <topology evidence="1">Multi-pass membrane protein</topology>
    </subcellularLocation>
    <subcellularLocation>
        <location evidence="9">Bacterial flagellum basal body</location>
    </subcellularLocation>
</comment>
<keyword evidence="11" id="KW-0969">Cilium</keyword>
<keyword evidence="4 9" id="KW-1003">Cell membrane</keyword>
<dbReference type="PRINTS" id="PR00952">
    <property type="entry name" value="TYPE3IMQPROT"/>
</dbReference>
<evidence type="ECO:0000256" key="1">
    <source>
        <dbReference type="ARBA" id="ARBA00004651"/>
    </source>
</evidence>
<dbReference type="GO" id="GO:0044780">
    <property type="term" value="P:bacterial-type flagellum assembly"/>
    <property type="evidence" value="ECO:0007669"/>
    <property type="project" value="InterPro"/>
</dbReference>
<dbReference type="PANTHER" id="PTHR34040">
    <property type="entry name" value="FLAGELLAR BIOSYNTHETIC PROTEIN FLIQ"/>
    <property type="match status" value="1"/>
</dbReference>
<keyword evidence="6 9" id="KW-1133">Transmembrane helix</keyword>
<sequence>MTPEHVINLVQNALLILILIASPLLAVSLGVGLLVSVFQAATQINEMTLTFIPKLLAMFLTVILAGPWMLRTLTDFTIRLYSSIPQMIG</sequence>
<reference evidence="11 13" key="4">
    <citation type="submission" date="2021-10" db="EMBL/GenBank/DDBJ databases">
        <title>Whole-genome sequencing analysis of Laribacter hongkongensis: virulence gene profiles, carbohydrate-active enzyme prediction, and antimicrobial resistance characterization.</title>
        <authorList>
            <person name="Yuan P."/>
            <person name="Zhan Y."/>
            <person name="Chen D."/>
        </authorList>
    </citation>
    <scope>NUCLEOTIDE SEQUENCE [LARGE SCALE GENOMIC DNA]</scope>
    <source>
        <strain evidence="11 13">W67</strain>
    </source>
</reference>
<dbReference type="InterPro" id="IPR002191">
    <property type="entry name" value="Bac_export_3"/>
</dbReference>
<dbReference type="GO" id="GO:0009306">
    <property type="term" value="P:protein secretion"/>
    <property type="evidence" value="ECO:0007669"/>
    <property type="project" value="InterPro"/>
</dbReference>
<keyword evidence="5 9" id="KW-0812">Transmembrane</keyword>
<reference evidence="10" key="1">
    <citation type="journal article" date="2017" name="J. Antimicrob. Chemother.">
        <title>Emergence and genomic analysis of MDR Laribacter hongkongensis strain HLGZ1 from Guangzhou, China.</title>
        <authorList>
            <person name="Wu H.K."/>
            <person name="Chen J.H."/>
            <person name="Yang L."/>
            <person name="Li A.R."/>
            <person name="Su D.H."/>
            <person name="Lin Y.P."/>
            <person name="Chen D.Q."/>
        </authorList>
    </citation>
    <scope>NUCLEOTIDE SEQUENCE</scope>
    <source>
        <strain evidence="10">HLGZ1</strain>
    </source>
</reference>
<keyword evidence="7 9" id="KW-0472">Membrane</keyword>
<evidence type="ECO:0000313" key="12">
    <source>
        <dbReference type="Proteomes" id="UP000197424"/>
    </source>
</evidence>
<evidence type="ECO:0000313" key="13">
    <source>
        <dbReference type="Proteomes" id="UP001200247"/>
    </source>
</evidence>
<evidence type="ECO:0000256" key="2">
    <source>
        <dbReference type="ARBA" id="ARBA00006156"/>
    </source>
</evidence>
<dbReference type="InterPro" id="IPR006305">
    <property type="entry name" value="FliQ"/>
</dbReference>
<dbReference type="GeneID" id="75109999"/>
<feature type="transmembrane region" description="Helical" evidence="9">
    <location>
        <begin position="51"/>
        <end position="70"/>
    </location>
</feature>
<evidence type="ECO:0000256" key="8">
    <source>
        <dbReference type="ARBA" id="ARBA00023143"/>
    </source>
</evidence>
<dbReference type="RefSeq" id="WP_012697817.1">
    <property type="nucleotide sequence ID" value="NZ_CP022115.1"/>
</dbReference>
<evidence type="ECO:0000256" key="5">
    <source>
        <dbReference type="ARBA" id="ARBA00022692"/>
    </source>
</evidence>